<feature type="transmembrane region" description="Helical" evidence="1">
    <location>
        <begin position="28"/>
        <end position="51"/>
    </location>
</feature>
<feature type="transmembrane region" description="Helical" evidence="1">
    <location>
        <begin position="139"/>
        <end position="159"/>
    </location>
</feature>
<evidence type="ECO:0000259" key="2">
    <source>
        <dbReference type="Pfam" id="PF02517"/>
    </source>
</evidence>
<dbReference type="InterPro" id="IPR042150">
    <property type="entry name" value="MmRce1-like"/>
</dbReference>
<dbReference type="AlphaFoldDB" id="A0A4Y3QST8"/>
<dbReference type="RefSeq" id="WP_086817901.1">
    <property type="nucleotide sequence ID" value="NZ_BJMM01000003.1"/>
</dbReference>
<feature type="transmembrane region" description="Helical" evidence="1">
    <location>
        <begin position="205"/>
        <end position="226"/>
    </location>
</feature>
<sequence>MTYPVHVPAPHGGPPVPDVRATRRKGTAVFLALSFGGTWLWLFFATAVLGLSPLHPLLQLPAFCMPGIAAFAARRWVTREGFADAGLRPRLRTAWRSYVVAWFGPPLLACGTLATAAALGMWHPRFSGPGGLLPGPGELLSLLGLMLVALVLTPVYLGEELGWTGYLRPRLCGGALLPSTVGTGLIWAVWHFPLAFIGYVEYADVGLGLLIWTVSFQLQEVILLWLYKRSGTVWVAGLAHAGNNMVLFVVLGEYLEGEAGLGAARLTALSTVPMAAVCLWLVATRALSTGKGLGAGAVHDRG</sequence>
<accession>A0A4Y3QST8</accession>
<comment type="caution">
    <text evidence="3">The sequence shown here is derived from an EMBL/GenBank/DDBJ whole genome shotgun (WGS) entry which is preliminary data.</text>
</comment>
<evidence type="ECO:0000313" key="4">
    <source>
        <dbReference type="Proteomes" id="UP000319210"/>
    </source>
</evidence>
<feature type="transmembrane region" description="Helical" evidence="1">
    <location>
        <begin position="57"/>
        <end position="77"/>
    </location>
</feature>
<feature type="transmembrane region" description="Helical" evidence="1">
    <location>
        <begin position="263"/>
        <end position="283"/>
    </location>
</feature>
<dbReference type="PANTHER" id="PTHR35797:SF1">
    <property type="entry name" value="PROTEASE"/>
    <property type="match status" value="1"/>
</dbReference>
<keyword evidence="1" id="KW-1133">Transmembrane helix</keyword>
<dbReference type="Pfam" id="PF02517">
    <property type="entry name" value="Rce1-like"/>
    <property type="match status" value="1"/>
</dbReference>
<dbReference type="Proteomes" id="UP000319210">
    <property type="component" value="Unassembled WGS sequence"/>
</dbReference>
<feature type="transmembrane region" description="Helical" evidence="1">
    <location>
        <begin position="98"/>
        <end position="119"/>
    </location>
</feature>
<dbReference type="PANTHER" id="PTHR35797">
    <property type="entry name" value="PROTEASE-RELATED"/>
    <property type="match status" value="1"/>
</dbReference>
<dbReference type="OrthoDB" id="3693644at2"/>
<organism evidence="3 4">
    <name type="scientific">Streptomyces cacaoi</name>
    <dbReference type="NCBI Taxonomy" id="1898"/>
    <lineage>
        <taxon>Bacteria</taxon>
        <taxon>Bacillati</taxon>
        <taxon>Actinomycetota</taxon>
        <taxon>Actinomycetes</taxon>
        <taxon>Kitasatosporales</taxon>
        <taxon>Streptomycetaceae</taxon>
        <taxon>Streptomyces</taxon>
    </lineage>
</organism>
<name>A0A4Y3QST8_STRCI</name>
<feature type="transmembrane region" description="Helical" evidence="1">
    <location>
        <begin position="233"/>
        <end position="251"/>
    </location>
</feature>
<proteinExistence type="predicted"/>
<dbReference type="GO" id="GO:0080120">
    <property type="term" value="P:CAAX-box protein maturation"/>
    <property type="evidence" value="ECO:0007669"/>
    <property type="project" value="UniProtKB-ARBA"/>
</dbReference>
<dbReference type="EMBL" id="BJMM01000003">
    <property type="protein sequence ID" value="GEB48281.1"/>
    <property type="molecule type" value="Genomic_DNA"/>
</dbReference>
<reference evidence="3 4" key="1">
    <citation type="submission" date="2019-06" db="EMBL/GenBank/DDBJ databases">
        <title>Whole genome shotgun sequence of Streptomyces cacaoi subsp. cacaoi NBRC 12748.</title>
        <authorList>
            <person name="Hosoyama A."/>
            <person name="Uohara A."/>
            <person name="Ohji S."/>
            <person name="Ichikawa N."/>
        </authorList>
    </citation>
    <scope>NUCLEOTIDE SEQUENCE [LARGE SCALE GENOMIC DNA]</scope>
    <source>
        <strain evidence="3 4">NBRC 12748</strain>
    </source>
</reference>
<keyword evidence="1" id="KW-0812">Transmembrane</keyword>
<dbReference type="GO" id="GO:0004175">
    <property type="term" value="F:endopeptidase activity"/>
    <property type="evidence" value="ECO:0007669"/>
    <property type="project" value="UniProtKB-ARBA"/>
</dbReference>
<evidence type="ECO:0000313" key="3">
    <source>
        <dbReference type="EMBL" id="GEB48281.1"/>
    </source>
</evidence>
<feature type="domain" description="CAAX prenyl protease 2/Lysostaphin resistance protein A-like" evidence="2">
    <location>
        <begin position="143"/>
        <end position="246"/>
    </location>
</feature>
<feature type="transmembrane region" description="Helical" evidence="1">
    <location>
        <begin position="171"/>
        <end position="193"/>
    </location>
</feature>
<evidence type="ECO:0000256" key="1">
    <source>
        <dbReference type="SAM" id="Phobius"/>
    </source>
</evidence>
<dbReference type="InterPro" id="IPR003675">
    <property type="entry name" value="Rce1/LyrA-like_dom"/>
</dbReference>
<keyword evidence="1" id="KW-0472">Membrane</keyword>
<protein>
    <submittedName>
        <fullName evidence="3">Peptidase</fullName>
    </submittedName>
</protein>
<keyword evidence="4" id="KW-1185">Reference proteome</keyword>
<gene>
    <name evidence="3" type="ORF">SCA03_08320</name>
</gene>